<comment type="similarity">
    <text evidence="1">Belongs to the peptidase S13 family.</text>
</comment>
<keyword evidence="5" id="KW-1185">Reference proteome</keyword>
<dbReference type="Gene3D" id="3.40.710.10">
    <property type="entry name" value="DD-peptidase/beta-lactamase superfamily"/>
    <property type="match status" value="2"/>
</dbReference>
<keyword evidence="4" id="KW-0645">Protease</keyword>
<dbReference type="PANTHER" id="PTHR30023">
    <property type="entry name" value="D-ALANYL-D-ALANINE CARBOXYPEPTIDASE"/>
    <property type="match status" value="1"/>
</dbReference>
<reference evidence="4 5" key="1">
    <citation type="submission" date="2019-06" db="EMBL/GenBank/DDBJ databases">
        <authorList>
            <person name="Li J."/>
        </authorList>
    </citation>
    <scope>NUCLEOTIDE SEQUENCE [LARGE SCALE GENOMIC DNA]</scope>
    <source>
        <strain evidence="4 5">LMG 28165</strain>
    </source>
</reference>
<keyword evidence="2 4" id="KW-0378">Hydrolase</keyword>
<dbReference type="Proteomes" id="UP000312032">
    <property type="component" value="Unassembled WGS sequence"/>
</dbReference>
<dbReference type="PANTHER" id="PTHR30023:SF0">
    <property type="entry name" value="PENICILLIN-SENSITIVE CARBOXYPEPTIDASE A"/>
    <property type="match status" value="1"/>
</dbReference>
<accession>A0A5C4U200</accession>
<evidence type="ECO:0000313" key="4">
    <source>
        <dbReference type="EMBL" id="TNL96033.1"/>
    </source>
</evidence>
<dbReference type="InterPro" id="IPR012338">
    <property type="entry name" value="Beta-lactam/transpept-like"/>
</dbReference>
<evidence type="ECO:0000256" key="2">
    <source>
        <dbReference type="ARBA" id="ARBA00022801"/>
    </source>
</evidence>
<keyword evidence="3" id="KW-0732">Signal</keyword>
<dbReference type="AlphaFoldDB" id="A0A5C4U200"/>
<dbReference type="PRINTS" id="PR00922">
    <property type="entry name" value="DADACBPTASE3"/>
</dbReference>
<keyword evidence="4" id="KW-0121">Carboxypeptidase</keyword>
<evidence type="ECO:0000256" key="1">
    <source>
        <dbReference type="ARBA" id="ARBA00006096"/>
    </source>
</evidence>
<evidence type="ECO:0000256" key="3">
    <source>
        <dbReference type="SAM" id="SignalP"/>
    </source>
</evidence>
<protein>
    <submittedName>
        <fullName evidence="4">D-alanyl-D-alanine carboxypeptidase/D-alanyl-D-alanine-endopeptidase</fullName>
        <ecNumber evidence="4">3.4.16.4</ecNumber>
    </submittedName>
</protein>
<feature type="signal peptide" evidence="3">
    <location>
        <begin position="1"/>
        <end position="23"/>
    </location>
</feature>
<gene>
    <name evidence="4" type="primary">dacB</name>
    <name evidence="4" type="ORF">FHE74_08355</name>
</gene>
<evidence type="ECO:0000313" key="5">
    <source>
        <dbReference type="Proteomes" id="UP000312032"/>
    </source>
</evidence>
<dbReference type="GO" id="GO:0009002">
    <property type="term" value="F:serine-type D-Ala-D-Ala carboxypeptidase activity"/>
    <property type="evidence" value="ECO:0007669"/>
    <property type="project" value="UniProtKB-EC"/>
</dbReference>
<dbReference type="GO" id="GO:0006508">
    <property type="term" value="P:proteolysis"/>
    <property type="evidence" value="ECO:0007669"/>
    <property type="project" value="InterPro"/>
</dbReference>
<sequence>MSAKNIAIAAAAGLLTIGVGATAAVGVLSHQQYAHLDHGQPLSVTAPPREITPAGIDVQPVDNNALNAQLSGLAADPALGTMHGIVTDSTSGEVIWSQNPDGALTPASSTKVLTAAAAVLSLREDSVLTTEVVRGQAPGSVVIRAAGDVWLTPEKIDELAREIKATGMNVDTVAVDTSLWTGPTILEGWDPTNVDGGYVAPLEPAMIYGGRIGASEGDAPRSHTPAVDVAGALAQRLGAPTVGMGPAPTGADPIASVDSPPLSERLKEMLLHSDNVMAEAIGREVALGRGTGNSADAATRATLEILTEAGFDTSETTLKDNSGLSVDNKIRPQLLSDILTAGATGERLRPLLADLPVASGDGTLENRYLDMPGRGWVRAKTGTLTGVNALAGSVTAKSGRVYTFAFISNDADITAGRRALDRMASALREA</sequence>
<dbReference type="SUPFAM" id="SSF56601">
    <property type="entry name" value="beta-lactamase/transpeptidase-like"/>
    <property type="match status" value="1"/>
</dbReference>
<comment type="caution">
    <text evidence="4">The sequence shown here is derived from an EMBL/GenBank/DDBJ whole genome shotgun (WGS) entry which is preliminary data.</text>
</comment>
<proteinExistence type="inferred from homology"/>
<dbReference type="EMBL" id="VDHJ01000011">
    <property type="protein sequence ID" value="TNL96033.1"/>
    <property type="molecule type" value="Genomic_DNA"/>
</dbReference>
<dbReference type="RefSeq" id="WP_139466056.1">
    <property type="nucleotide sequence ID" value="NZ_VDHJ01000011.1"/>
</dbReference>
<dbReference type="GO" id="GO:0000270">
    <property type="term" value="P:peptidoglycan metabolic process"/>
    <property type="evidence" value="ECO:0007669"/>
    <property type="project" value="TreeGrafter"/>
</dbReference>
<name>A0A5C4U200_9CORY</name>
<dbReference type="EC" id="3.4.16.4" evidence="4"/>
<feature type="chain" id="PRO_5022757021" evidence="3">
    <location>
        <begin position="24"/>
        <end position="430"/>
    </location>
</feature>
<organism evidence="4 5">
    <name type="scientific">Corynebacterium tapiri</name>
    <dbReference type="NCBI Taxonomy" id="1448266"/>
    <lineage>
        <taxon>Bacteria</taxon>
        <taxon>Bacillati</taxon>
        <taxon>Actinomycetota</taxon>
        <taxon>Actinomycetes</taxon>
        <taxon>Mycobacteriales</taxon>
        <taxon>Corynebacteriaceae</taxon>
        <taxon>Corynebacterium</taxon>
    </lineage>
</organism>
<dbReference type="Pfam" id="PF02113">
    <property type="entry name" value="Peptidase_S13"/>
    <property type="match status" value="2"/>
</dbReference>
<dbReference type="InterPro" id="IPR000667">
    <property type="entry name" value="Peptidase_S13"/>
</dbReference>
<dbReference type="NCBIfam" id="TIGR00666">
    <property type="entry name" value="PBP4"/>
    <property type="match status" value="1"/>
</dbReference>
<dbReference type="OrthoDB" id="56883at2"/>